<evidence type="ECO:0008006" key="11">
    <source>
        <dbReference type="Google" id="ProtNLM"/>
    </source>
</evidence>
<gene>
    <name evidence="9" type="ORF">EV420DRAFT_1639385</name>
</gene>
<dbReference type="GO" id="GO:0003697">
    <property type="term" value="F:single-stranded DNA binding"/>
    <property type="evidence" value="ECO:0007669"/>
    <property type="project" value="InterPro"/>
</dbReference>
<evidence type="ECO:0000313" key="10">
    <source>
        <dbReference type="Proteomes" id="UP001175211"/>
    </source>
</evidence>
<dbReference type="RefSeq" id="XP_060334697.1">
    <property type="nucleotide sequence ID" value="XM_060476964.1"/>
</dbReference>
<dbReference type="Pfam" id="PF02586">
    <property type="entry name" value="SRAP"/>
    <property type="match status" value="1"/>
</dbReference>
<dbReference type="GO" id="GO:0106300">
    <property type="term" value="P:protein-DNA covalent cross-linking repair"/>
    <property type="evidence" value="ECO:0007669"/>
    <property type="project" value="InterPro"/>
</dbReference>
<evidence type="ECO:0000256" key="4">
    <source>
        <dbReference type="ARBA" id="ARBA00022801"/>
    </source>
</evidence>
<evidence type="ECO:0000256" key="6">
    <source>
        <dbReference type="ARBA" id="ARBA00023125"/>
    </source>
</evidence>
<dbReference type="GeneID" id="85360512"/>
<dbReference type="GO" id="GO:0006508">
    <property type="term" value="P:proteolysis"/>
    <property type="evidence" value="ECO:0007669"/>
    <property type="project" value="UniProtKB-KW"/>
</dbReference>
<feature type="compositionally biased region" description="Low complexity" evidence="8">
    <location>
        <begin position="47"/>
        <end position="67"/>
    </location>
</feature>
<evidence type="ECO:0000256" key="3">
    <source>
        <dbReference type="ARBA" id="ARBA00022763"/>
    </source>
</evidence>
<keyword evidence="7" id="KW-0456">Lyase</keyword>
<proteinExistence type="inferred from homology"/>
<keyword evidence="5" id="KW-0190">Covalent protein-DNA linkage</keyword>
<dbReference type="InterPro" id="IPR003738">
    <property type="entry name" value="SRAP"/>
</dbReference>
<feature type="region of interest" description="Disordered" evidence="8">
    <location>
        <begin position="262"/>
        <end position="333"/>
    </location>
</feature>
<evidence type="ECO:0000256" key="2">
    <source>
        <dbReference type="ARBA" id="ARBA00022670"/>
    </source>
</evidence>
<protein>
    <recommendedName>
        <fullName evidence="11">DUF159-domain-containing protein</fullName>
    </recommendedName>
</protein>
<accession>A0AA39NCQ0</accession>
<dbReference type="InterPro" id="IPR036590">
    <property type="entry name" value="SRAP-like"/>
</dbReference>
<evidence type="ECO:0000313" key="9">
    <source>
        <dbReference type="EMBL" id="KAK0463231.1"/>
    </source>
</evidence>
<keyword evidence="6" id="KW-0238">DNA-binding</keyword>
<comment type="caution">
    <text evidence="9">The sequence shown here is derived from an EMBL/GenBank/DDBJ whole genome shotgun (WGS) entry which is preliminary data.</text>
</comment>
<evidence type="ECO:0000256" key="7">
    <source>
        <dbReference type="ARBA" id="ARBA00023239"/>
    </source>
</evidence>
<keyword evidence="10" id="KW-1185">Reference proteome</keyword>
<keyword evidence="4" id="KW-0378">Hydrolase</keyword>
<name>A0AA39NCQ0_ARMTA</name>
<organism evidence="9 10">
    <name type="scientific">Armillaria tabescens</name>
    <name type="common">Ringless honey mushroom</name>
    <name type="synonym">Agaricus tabescens</name>
    <dbReference type="NCBI Taxonomy" id="1929756"/>
    <lineage>
        <taxon>Eukaryota</taxon>
        <taxon>Fungi</taxon>
        <taxon>Dikarya</taxon>
        <taxon>Basidiomycota</taxon>
        <taxon>Agaricomycotina</taxon>
        <taxon>Agaricomycetes</taxon>
        <taxon>Agaricomycetidae</taxon>
        <taxon>Agaricales</taxon>
        <taxon>Marasmiineae</taxon>
        <taxon>Physalacriaceae</taxon>
        <taxon>Desarmillaria</taxon>
    </lineage>
</organism>
<dbReference type="Gene3D" id="3.90.1680.10">
    <property type="entry name" value="SOS response associated peptidase-like"/>
    <property type="match status" value="1"/>
</dbReference>
<dbReference type="SUPFAM" id="SSF143081">
    <property type="entry name" value="BB1717-like"/>
    <property type="match status" value="1"/>
</dbReference>
<keyword evidence="3" id="KW-0227">DNA damage</keyword>
<comment type="similarity">
    <text evidence="1">Belongs to the SOS response-associated peptidase family.</text>
</comment>
<feature type="compositionally biased region" description="Basic and acidic residues" evidence="8">
    <location>
        <begin position="275"/>
        <end position="297"/>
    </location>
</feature>
<dbReference type="PANTHER" id="PTHR13604">
    <property type="entry name" value="DC12-RELATED"/>
    <property type="match status" value="1"/>
</dbReference>
<dbReference type="PANTHER" id="PTHR13604:SF0">
    <property type="entry name" value="ABASIC SITE PROCESSING PROTEIN HMCES"/>
    <property type="match status" value="1"/>
</dbReference>
<dbReference type="Proteomes" id="UP001175211">
    <property type="component" value="Unassembled WGS sequence"/>
</dbReference>
<evidence type="ECO:0000256" key="5">
    <source>
        <dbReference type="ARBA" id="ARBA00023124"/>
    </source>
</evidence>
<dbReference type="GO" id="GO:0008233">
    <property type="term" value="F:peptidase activity"/>
    <property type="evidence" value="ECO:0007669"/>
    <property type="project" value="UniProtKB-KW"/>
</dbReference>
<feature type="region of interest" description="Disordered" evidence="8">
    <location>
        <begin position="40"/>
        <end position="67"/>
    </location>
</feature>
<evidence type="ECO:0000256" key="1">
    <source>
        <dbReference type="ARBA" id="ARBA00008136"/>
    </source>
</evidence>
<dbReference type="GO" id="GO:0016829">
    <property type="term" value="F:lyase activity"/>
    <property type="evidence" value="ECO:0007669"/>
    <property type="project" value="UniProtKB-KW"/>
</dbReference>
<evidence type="ECO:0000256" key="8">
    <source>
        <dbReference type="SAM" id="MobiDB-lite"/>
    </source>
</evidence>
<sequence>MCGRFALHLPRAEIRAQTAAAEWIDEDNFVPRYNIAPRTQAPVLRRSQGSNPQSDSDSQPSTSKLSSQDTLVLQTMKWGLVPHWSKFEDTKMNTTNARAENLVDGGGMWQSLKGRKRCAVVCEGYYEWLTKGKDKLPHFTRHKGGKRLMLMAGLYDSVVLEGSDTPLWTFTIVTTAAAPEFEWLHSRQPVILSTMEALDRWLDTSSRQWNDEVAGLLGPYEQKSSPLECYQVPKEVGKVGTESSTFIEPIDKRKDGIEAMFAKQGAKRKGPPESSRSKVKTEKFVSKAEKPRPEKTSSKPRLSSAHATKDESDDEIVILDGPPSHSPRKKMKK</sequence>
<keyword evidence="2" id="KW-0645">Protease</keyword>
<reference evidence="9" key="1">
    <citation type="submission" date="2023-06" db="EMBL/GenBank/DDBJ databases">
        <authorList>
            <consortium name="Lawrence Berkeley National Laboratory"/>
            <person name="Ahrendt S."/>
            <person name="Sahu N."/>
            <person name="Indic B."/>
            <person name="Wong-Bajracharya J."/>
            <person name="Merenyi Z."/>
            <person name="Ke H.-M."/>
            <person name="Monk M."/>
            <person name="Kocsube S."/>
            <person name="Drula E."/>
            <person name="Lipzen A."/>
            <person name="Balint B."/>
            <person name="Henrissat B."/>
            <person name="Andreopoulos B."/>
            <person name="Martin F.M."/>
            <person name="Harder C.B."/>
            <person name="Rigling D."/>
            <person name="Ford K.L."/>
            <person name="Foster G.D."/>
            <person name="Pangilinan J."/>
            <person name="Papanicolaou A."/>
            <person name="Barry K."/>
            <person name="LaButti K."/>
            <person name="Viragh M."/>
            <person name="Koriabine M."/>
            <person name="Yan M."/>
            <person name="Riley R."/>
            <person name="Champramary S."/>
            <person name="Plett K.L."/>
            <person name="Tsai I.J."/>
            <person name="Slot J."/>
            <person name="Sipos G."/>
            <person name="Plett J."/>
            <person name="Nagy L.G."/>
            <person name="Grigoriev I.V."/>
        </authorList>
    </citation>
    <scope>NUCLEOTIDE SEQUENCE</scope>
    <source>
        <strain evidence="9">CCBAS 213</strain>
    </source>
</reference>
<dbReference type="AlphaFoldDB" id="A0AA39NCQ0"/>
<dbReference type="EMBL" id="JAUEPS010000008">
    <property type="protein sequence ID" value="KAK0463231.1"/>
    <property type="molecule type" value="Genomic_DNA"/>
</dbReference>